<feature type="transmembrane region" description="Helical" evidence="5">
    <location>
        <begin position="257"/>
        <end position="275"/>
    </location>
</feature>
<comment type="subcellular location">
    <subcellularLocation>
        <location evidence="1">Membrane</location>
        <topology evidence="1">Multi-pass membrane protein</topology>
    </subcellularLocation>
</comment>
<feature type="transmembrane region" description="Helical" evidence="5">
    <location>
        <begin position="287"/>
        <end position="311"/>
    </location>
</feature>
<accession>A0AAW2ZN16</accession>
<evidence type="ECO:0000256" key="4">
    <source>
        <dbReference type="ARBA" id="ARBA00023136"/>
    </source>
</evidence>
<evidence type="ECO:0000256" key="5">
    <source>
        <dbReference type="SAM" id="Phobius"/>
    </source>
</evidence>
<dbReference type="GO" id="GO:0007166">
    <property type="term" value="P:cell surface receptor signaling pathway"/>
    <property type="evidence" value="ECO:0007669"/>
    <property type="project" value="InterPro"/>
</dbReference>
<feature type="transmembrane region" description="Helical" evidence="5">
    <location>
        <begin position="7"/>
        <end position="26"/>
    </location>
</feature>
<evidence type="ECO:0000256" key="1">
    <source>
        <dbReference type="ARBA" id="ARBA00004141"/>
    </source>
</evidence>
<evidence type="ECO:0000256" key="3">
    <source>
        <dbReference type="ARBA" id="ARBA00022989"/>
    </source>
</evidence>
<dbReference type="Pfam" id="PF05462">
    <property type="entry name" value="Dicty_CAR"/>
    <property type="match status" value="1"/>
</dbReference>
<feature type="transmembrane region" description="Helical" evidence="5">
    <location>
        <begin position="108"/>
        <end position="130"/>
    </location>
</feature>
<comment type="caution">
    <text evidence="7">The sequence shown here is derived from an EMBL/GenBank/DDBJ whole genome shotgun (WGS) entry which is preliminary data.</text>
</comment>
<feature type="domain" description="G-protein coupled receptors family 2 profile 2" evidence="6">
    <location>
        <begin position="70"/>
        <end position="313"/>
    </location>
</feature>
<dbReference type="GO" id="GO:0005886">
    <property type="term" value="C:plasma membrane"/>
    <property type="evidence" value="ECO:0007669"/>
    <property type="project" value="TreeGrafter"/>
</dbReference>
<organism evidence="7 8">
    <name type="scientific">Acrasis kona</name>
    <dbReference type="NCBI Taxonomy" id="1008807"/>
    <lineage>
        <taxon>Eukaryota</taxon>
        <taxon>Discoba</taxon>
        <taxon>Heterolobosea</taxon>
        <taxon>Tetramitia</taxon>
        <taxon>Eutetramitia</taxon>
        <taxon>Acrasidae</taxon>
        <taxon>Acrasis</taxon>
    </lineage>
</organism>
<dbReference type="PANTHER" id="PTHR23112:SF0">
    <property type="entry name" value="TRANSMEMBRANE PROTEIN 116"/>
    <property type="match status" value="1"/>
</dbReference>
<keyword evidence="4 5" id="KW-0472">Membrane</keyword>
<feature type="transmembrane region" description="Helical" evidence="5">
    <location>
        <begin position="218"/>
        <end position="236"/>
    </location>
</feature>
<dbReference type="GO" id="GO:0007189">
    <property type="term" value="P:adenylate cyclase-activating G protein-coupled receptor signaling pathway"/>
    <property type="evidence" value="ECO:0007669"/>
    <property type="project" value="TreeGrafter"/>
</dbReference>
<dbReference type="PANTHER" id="PTHR23112">
    <property type="entry name" value="G PROTEIN-COUPLED RECEPTOR 157-RELATED"/>
    <property type="match status" value="1"/>
</dbReference>
<evidence type="ECO:0000313" key="7">
    <source>
        <dbReference type="EMBL" id="KAL0490900.1"/>
    </source>
</evidence>
<dbReference type="GO" id="GO:0004930">
    <property type="term" value="F:G protein-coupled receptor activity"/>
    <property type="evidence" value="ECO:0007669"/>
    <property type="project" value="TreeGrafter"/>
</dbReference>
<dbReference type="Gene3D" id="1.20.1070.10">
    <property type="entry name" value="Rhodopsin 7-helix transmembrane proteins"/>
    <property type="match status" value="1"/>
</dbReference>
<feature type="transmembrane region" description="Helical" evidence="5">
    <location>
        <begin position="416"/>
        <end position="443"/>
    </location>
</feature>
<dbReference type="InterPro" id="IPR017981">
    <property type="entry name" value="GPCR_2-like_7TM"/>
</dbReference>
<dbReference type="EMBL" id="JAOPGA020001734">
    <property type="protein sequence ID" value="KAL0490900.1"/>
    <property type="molecule type" value="Genomic_DNA"/>
</dbReference>
<name>A0AAW2ZN16_9EUKA</name>
<keyword evidence="8" id="KW-1185">Reference proteome</keyword>
<gene>
    <name evidence="7" type="ORF">AKO1_009811</name>
</gene>
<keyword evidence="2 5" id="KW-0812">Transmembrane</keyword>
<feature type="transmembrane region" description="Helical" evidence="5">
    <location>
        <begin position="150"/>
        <end position="167"/>
    </location>
</feature>
<feature type="transmembrane region" description="Helical" evidence="5">
    <location>
        <begin position="179"/>
        <end position="198"/>
    </location>
</feature>
<protein>
    <submittedName>
        <fullName evidence="7">Cyclic AMP receptor-like protein</fullName>
    </submittedName>
</protein>
<dbReference type="PROSITE" id="PS50261">
    <property type="entry name" value="G_PROTEIN_RECEP_F2_4"/>
    <property type="match status" value="1"/>
</dbReference>
<evidence type="ECO:0000313" key="8">
    <source>
        <dbReference type="Proteomes" id="UP001431209"/>
    </source>
</evidence>
<dbReference type="PRINTS" id="PR02001">
    <property type="entry name" value="GCR1CAMPR"/>
</dbReference>
<evidence type="ECO:0000256" key="2">
    <source>
        <dbReference type="ARBA" id="ARBA00022692"/>
    </source>
</evidence>
<dbReference type="AlphaFoldDB" id="A0AAW2ZN16"/>
<reference evidence="7 8" key="1">
    <citation type="submission" date="2024-03" db="EMBL/GenBank/DDBJ databases">
        <title>The Acrasis kona genome and developmental transcriptomes reveal deep origins of eukaryotic multicellular pathways.</title>
        <authorList>
            <person name="Sheikh S."/>
            <person name="Fu C.-J."/>
            <person name="Brown M.W."/>
            <person name="Baldauf S.L."/>
        </authorList>
    </citation>
    <scope>NUCLEOTIDE SEQUENCE [LARGE SCALE GENOMIC DNA]</scope>
    <source>
        <strain evidence="7 8">ATCC MYA-3509</strain>
    </source>
</reference>
<sequence>MLDVRLNFIITYIVLAALCIGIGITIKYSTHKIHPKRSLQHNNTIPRTFDVHTSGDNIDYEQHFYEDSVIMIITMVTSILSAICSVVVILHFVLGIKQFARSLQTKLIVYWCCADVIRNLSFAIGSPFHLNDSVCMTQGILVQFSSLSQIMWSLCVAFALLEANAYRRTPKELKKCLPYFHFVSWVVPLATALLAFHFDEYGNAGGWCWIYSSRSSSATFIAIAQVFVVKHLRAYLATRALTFNVQNIESITKDVSLKLRMFLVSFLMTYTFALLRRSLNLFHVSPPFVIIVIHALTIGLSGFFNFCAYFISTRGRVFDWIFVLFNCCLSKPELEVIDTSVSVASPINDQSTELSMSPKSNRISKLLDTSNVSSIAEYVLGDHQPVPTEQTKLIADESQNTNLETKKEKRRDKRCVLIESLFTMAIIIICVFGIILLCMYSLFHPENNIPHNSFLIIYKTKTYSSTYTMVSRYNSHDKHLGTGSYISRRDNKKKMPDHSLYAFHLLKNKLYYAEDLSSSHIYDIDASFGAIKQIKSPSVNYEGSVMFHLMVDAYSNESNLYSLMSIPDSAVPYERKIGLHKITTNGSKLIFTFRFEIQDLKSYPISTLNNAFICFYFRLNGESYDALYILRNNDQSAQLSKVYHQDPDLVRYALQYDPESDRLFSVGRSSNGTLLVESGSVDYIEFEFDWETEFYLNDANVDSDVFQALFVFDVENSRRKLLILFVDNTILSVDLVLKQVIVMDRPSVYVEVLSSFDN</sequence>
<feature type="transmembrane region" description="Helical" evidence="5">
    <location>
        <begin position="69"/>
        <end position="96"/>
    </location>
</feature>
<dbReference type="InterPro" id="IPR022343">
    <property type="entry name" value="GCR1-cAMP_receptor"/>
</dbReference>
<keyword evidence="3 5" id="KW-1133">Transmembrane helix</keyword>
<evidence type="ECO:0000259" key="6">
    <source>
        <dbReference type="PROSITE" id="PS50261"/>
    </source>
</evidence>
<dbReference type="Proteomes" id="UP001431209">
    <property type="component" value="Unassembled WGS sequence"/>
</dbReference>
<proteinExistence type="predicted"/>
<keyword evidence="7" id="KW-0675">Receptor</keyword>